<dbReference type="EMBL" id="VCEJ01000004">
    <property type="protein sequence ID" value="TLV00578.1"/>
    <property type="molecule type" value="Genomic_DNA"/>
</dbReference>
<reference evidence="1 2" key="1">
    <citation type="submission" date="2019-05" db="EMBL/GenBank/DDBJ databases">
        <authorList>
            <person name="Qu J.-H."/>
        </authorList>
    </citation>
    <scope>NUCLEOTIDE SEQUENCE [LARGE SCALE GENOMIC DNA]</scope>
    <source>
        <strain evidence="1 2">T17</strain>
    </source>
</reference>
<sequence>MPRTIRCGSSPSFSKTFQILSMLFLVTACQTKKVEEKNEKHYYDLKGFVENQIVYLEEKKPEVSKTAVLNGKSEQIKTKDIDWKKELELFVQADINKPSYRISYNVSRRDSAEYEYKLKPEMQATVQYLKIVTDSVVNQPVYIKAILKSENRIYKSEKTIELRCAQINNLWQVSSFSVDGYQKLIFTDKKSFHITSKIGF</sequence>
<proteinExistence type="predicted"/>
<keyword evidence="2" id="KW-1185">Reference proteome</keyword>
<accession>A0A5R9KWR3</accession>
<dbReference type="PROSITE" id="PS51257">
    <property type="entry name" value="PROKAR_LIPOPROTEIN"/>
    <property type="match status" value="1"/>
</dbReference>
<evidence type="ECO:0000313" key="1">
    <source>
        <dbReference type="EMBL" id="TLV00578.1"/>
    </source>
</evidence>
<evidence type="ECO:0000313" key="2">
    <source>
        <dbReference type="Proteomes" id="UP000306402"/>
    </source>
</evidence>
<dbReference type="Proteomes" id="UP000306402">
    <property type="component" value="Unassembled WGS sequence"/>
</dbReference>
<name>A0A5R9KWR3_9BACT</name>
<dbReference type="OrthoDB" id="794757at2"/>
<protein>
    <submittedName>
        <fullName evidence="1">Uncharacterized protein</fullName>
    </submittedName>
</protein>
<organism evidence="1 2">
    <name type="scientific">Dyadobacter luticola</name>
    <dbReference type="NCBI Taxonomy" id="1979387"/>
    <lineage>
        <taxon>Bacteria</taxon>
        <taxon>Pseudomonadati</taxon>
        <taxon>Bacteroidota</taxon>
        <taxon>Cytophagia</taxon>
        <taxon>Cytophagales</taxon>
        <taxon>Spirosomataceae</taxon>
        <taxon>Dyadobacter</taxon>
    </lineage>
</organism>
<comment type="caution">
    <text evidence="1">The sequence shown here is derived from an EMBL/GenBank/DDBJ whole genome shotgun (WGS) entry which is preliminary data.</text>
</comment>
<dbReference type="AlphaFoldDB" id="A0A5R9KWR3"/>
<gene>
    <name evidence="1" type="ORF">FEN17_13915</name>
</gene>